<comment type="caution">
    <text evidence="5">The sequence shown here is derived from an EMBL/GenBank/DDBJ whole genome shotgun (WGS) entry which is preliminary data.</text>
</comment>
<dbReference type="PROSITE" id="PS00109">
    <property type="entry name" value="PROTEIN_KINASE_TYR"/>
    <property type="match status" value="1"/>
</dbReference>
<dbReference type="AlphaFoldDB" id="A0A9W8NCV1"/>
<dbReference type="SUPFAM" id="SSF56112">
    <property type="entry name" value="Protein kinase-like (PK-like)"/>
    <property type="match status" value="1"/>
</dbReference>
<protein>
    <recommendedName>
        <fullName evidence="1">non-specific serine/threonine protein kinase</fullName>
        <ecNumber evidence="1">2.7.11.1</ecNumber>
    </recommendedName>
</protein>
<dbReference type="Pfam" id="PF17667">
    <property type="entry name" value="Pkinase_fungal"/>
    <property type="match status" value="1"/>
</dbReference>
<dbReference type="PANTHER" id="PTHR38248:SF2">
    <property type="entry name" value="FUNK1 11"/>
    <property type="match status" value="1"/>
</dbReference>
<dbReference type="InterPro" id="IPR040976">
    <property type="entry name" value="Pkinase_fungal"/>
</dbReference>
<dbReference type="VEuPathDB" id="FungiDB:F4678DRAFT_240937"/>
<keyword evidence="6" id="KW-1185">Reference proteome</keyword>
<gene>
    <name evidence="5" type="ORF">NPX13_g6214</name>
</gene>
<dbReference type="EMBL" id="JANPWZ010001074">
    <property type="protein sequence ID" value="KAJ3569048.1"/>
    <property type="molecule type" value="Genomic_DNA"/>
</dbReference>
<sequence length="591" mass="67057">METPTVDDEEILANIDGRMHGPMDRFIKKHFGSFQYVHQDGILKIEPAGRPSSLCATPLATPSPDDFLRWFSNYLSDECDGARGAWHIQGSNASAGSQGPEDDARLLLLIPATPASQTVMRWDDVQVVGQFYRNDGVSYRDGLVELSRSAYHVFASQPTRLFLHGFYIRRSLIEFWVFDRSGLYCSEVFDIQRDFDQFLSLVLSYQRMTDRQLGKGDIIETDEGGNYITFGSSSMTSLGKLYLECPPIASRGGLSGNGTTCYRARKVGSNQWSYAVKFKWRWVRKRPEEELLKLANKKRVWGAVSLDYYKEIETTSDLRQGLRWGTHRKFLDYAAKRRDNNLQQHKGHRDGFAQYTEDTDDYMQNRVLTCIVTSPAGRPLHTFQSLSELLRVFHDAIKCHRSLYHDAEILHQDISAGNIIILDDEDDGSPKGILIDLDAAIQLADREGAEPSIIGTRLFIAIGVMNGEEHTYRHDLESFLYVFLWTIITNHAESLPETSRLRHWDNGTWTELATRKSIDMTQSRFEEILKEFSPEYTALKPLARNLRQLVFSVRGGILWTGTDDSPGGIAALYDSFMKAFEVAGVASHGKA</sequence>
<proteinExistence type="predicted"/>
<accession>A0A9W8NCV1</accession>
<dbReference type="Proteomes" id="UP001148614">
    <property type="component" value="Unassembled WGS sequence"/>
</dbReference>
<dbReference type="PANTHER" id="PTHR38248">
    <property type="entry name" value="FUNK1 6"/>
    <property type="match status" value="1"/>
</dbReference>
<comment type="catalytic activity">
    <reaction evidence="3">
        <text>L-seryl-[protein] + ATP = O-phospho-L-seryl-[protein] + ADP + H(+)</text>
        <dbReference type="Rhea" id="RHEA:17989"/>
        <dbReference type="Rhea" id="RHEA-COMP:9863"/>
        <dbReference type="Rhea" id="RHEA-COMP:11604"/>
        <dbReference type="ChEBI" id="CHEBI:15378"/>
        <dbReference type="ChEBI" id="CHEBI:29999"/>
        <dbReference type="ChEBI" id="CHEBI:30616"/>
        <dbReference type="ChEBI" id="CHEBI:83421"/>
        <dbReference type="ChEBI" id="CHEBI:456216"/>
        <dbReference type="EC" id="2.7.11.1"/>
    </reaction>
</comment>
<dbReference type="GO" id="GO:0004674">
    <property type="term" value="F:protein serine/threonine kinase activity"/>
    <property type="evidence" value="ECO:0007669"/>
    <property type="project" value="UniProtKB-EC"/>
</dbReference>
<evidence type="ECO:0000256" key="3">
    <source>
        <dbReference type="ARBA" id="ARBA00048679"/>
    </source>
</evidence>
<comment type="catalytic activity">
    <reaction evidence="2">
        <text>L-threonyl-[protein] + ATP = O-phospho-L-threonyl-[protein] + ADP + H(+)</text>
        <dbReference type="Rhea" id="RHEA:46608"/>
        <dbReference type="Rhea" id="RHEA-COMP:11060"/>
        <dbReference type="Rhea" id="RHEA-COMP:11605"/>
        <dbReference type="ChEBI" id="CHEBI:15378"/>
        <dbReference type="ChEBI" id="CHEBI:30013"/>
        <dbReference type="ChEBI" id="CHEBI:30616"/>
        <dbReference type="ChEBI" id="CHEBI:61977"/>
        <dbReference type="ChEBI" id="CHEBI:456216"/>
        <dbReference type="EC" id="2.7.11.1"/>
    </reaction>
</comment>
<dbReference type="EC" id="2.7.11.1" evidence="1"/>
<evidence type="ECO:0000256" key="1">
    <source>
        <dbReference type="ARBA" id="ARBA00012513"/>
    </source>
</evidence>
<evidence type="ECO:0000313" key="5">
    <source>
        <dbReference type="EMBL" id="KAJ3569048.1"/>
    </source>
</evidence>
<evidence type="ECO:0000259" key="4">
    <source>
        <dbReference type="Pfam" id="PF17667"/>
    </source>
</evidence>
<dbReference type="InterPro" id="IPR008266">
    <property type="entry name" value="Tyr_kinase_AS"/>
</dbReference>
<reference evidence="5" key="1">
    <citation type="submission" date="2022-07" db="EMBL/GenBank/DDBJ databases">
        <title>Genome Sequence of Xylaria arbuscula.</title>
        <authorList>
            <person name="Buettner E."/>
        </authorList>
    </citation>
    <scope>NUCLEOTIDE SEQUENCE</scope>
    <source>
        <strain evidence="5">VT107</strain>
    </source>
</reference>
<feature type="domain" description="Fungal-type protein kinase" evidence="4">
    <location>
        <begin position="116"/>
        <end position="486"/>
    </location>
</feature>
<evidence type="ECO:0000256" key="2">
    <source>
        <dbReference type="ARBA" id="ARBA00047899"/>
    </source>
</evidence>
<dbReference type="Gene3D" id="1.10.510.10">
    <property type="entry name" value="Transferase(Phosphotransferase) domain 1"/>
    <property type="match status" value="1"/>
</dbReference>
<name>A0A9W8NCV1_9PEZI</name>
<organism evidence="5 6">
    <name type="scientific">Xylaria arbuscula</name>
    <dbReference type="NCBI Taxonomy" id="114810"/>
    <lineage>
        <taxon>Eukaryota</taxon>
        <taxon>Fungi</taxon>
        <taxon>Dikarya</taxon>
        <taxon>Ascomycota</taxon>
        <taxon>Pezizomycotina</taxon>
        <taxon>Sordariomycetes</taxon>
        <taxon>Xylariomycetidae</taxon>
        <taxon>Xylariales</taxon>
        <taxon>Xylariaceae</taxon>
        <taxon>Xylaria</taxon>
    </lineage>
</organism>
<evidence type="ECO:0000313" key="6">
    <source>
        <dbReference type="Proteomes" id="UP001148614"/>
    </source>
</evidence>
<dbReference type="InterPro" id="IPR011009">
    <property type="entry name" value="Kinase-like_dom_sf"/>
</dbReference>